<protein>
    <recommendedName>
        <fullName evidence="4">Arrestin C-terminal-like domain-containing protein</fullName>
    </recommendedName>
</protein>
<dbReference type="EMBL" id="CAIF01000020">
    <property type="protein sequence ID" value="CCH41410.1"/>
    <property type="molecule type" value="Genomic_DNA"/>
</dbReference>
<dbReference type="Proteomes" id="UP000009328">
    <property type="component" value="Unassembled WGS sequence"/>
</dbReference>
<comment type="caution">
    <text evidence="2">The sequence shown here is derived from an EMBL/GenBank/DDBJ whole genome shotgun (WGS) entry which is preliminary data.</text>
</comment>
<name>K0K946_WICCF</name>
<evidence type="ECO:0000256" key="1">
    <source>
        <dbReference type="SAM" id="MobiDB-lite"/>
    </source>
</evidence>
<dbReference type="AlphaFoldDB" id="K0K946"/>
<gene>
    <name evidence="2" type="ORF">BN7_951</name>
</gene>
<feature type="region of interest" description="Disordered" evidence="1">
    <location>
        <begin position="387"/>
        <end position="415"/>
    </location>
</feature>
<feature type="region of interest" description="Disordered" evidence="1">
    <location>
        <begin position="328"/>
        <end position="349"/>
    </location>
</feature>
<evidence type="ECO:0008006" key="4">
    <source>
        <dbReference type="Google" id="ProtNLM"/>
    </source>
</evidence>
<proteinExistence type="predicted"/>
<dbReference type="HOGENOM" id="CLU_642832_0_0_1"/>
<dbReference type="Gene3D" id="2.60.40.640">
    <property type="match status" value="1"/>
</dbReference>
<keyword evidence="3" id="KW-1185">Reference proteome</keyword>
<evidence type="ECO:0000313" key="3">
    <source>
        <dbReference type="Proteomes" id="UP000009328"/>
    </source>
</evidence>
<accession>K0K946</accession>
<dbReference type="InParanoid" id="K0K946"/>
<dbReference type="InterPro" id="IPR014752">
    <property type="entry name" value="Arrestin-like_C"/>
</dbReference>
<dbReference type="STRING" id="1206466.K0K946"/>
<evidence type="ECO:0000313" key="2">
    <source>
        <dbReference type="EMBL" id="CCH41410.1"/>
    </source>
</evidence>
<feature type="compositionally biased region" description="Low complexity" evidence="1">
    <location>
        <begin position="397"/>
        <end position="407"/>
    </location>
</feature>
<reference evidence="2 3" key="1">
    <citation type="journal article" date="2012" name="Eukaryot. Cell">
        <title>Draft genome sequence of Wickerhamomyces ciferrii NRRL Y-1031 F-60-10.</title>
        <authorList>
            <person name="Schneider J."/>
            <person name="Andrea H."/>
            <person name="Blom J."/>
            <person name="Jaenicke S."/>
            <person name="Ruckert C."/>
            <person name="Schorsch C."/>
            <person name="Szczepanowski R."/>
            <person name="Farwick M."/>
            <person name="Goesmann A."/>
            <person name="Puhler A."/>
            <person name="Schaffer S."/>
            <person name="Tauch A."/>
            <person name="Kohler T."/>
            <person name="Brinkrolf K."/>
        </authorList>
    </citation>
    <scope>NUCLEOTIDE SEQUENCE [LARGE SCALE GENOMIC DNA]</scope>
    <source>
        <strain evidence="3">ATCC 14091 / BCRC 22168 / CBS 111 / JCM 3599 / NBRC 0793 / NRRL Y-1031 F-60-10</strain>
    </source>
</reference>
<sequence>MIPYYKMLSGLSAELQLDEDVILLQGLNKRERNDAPLSLIRGSLKVMAKGRKRYIDKILIRFIGRSSDVIYKKSLNARYLRSQESKTIVQDVYEYGFNSNEPLKGSYSLPLLFVLDADLPESIITGFGNRTYCIEVIMEFEGLPKLMIRKPIHLMRGPLVGSHITSECIQALGDWREYMHYDLSISMKYISLGDRFNLNFQLRPLFNDRTSEIDQIKIFFIQKIQCEKRSEFIGDGDTHELNEKHLLKLINDPKELIKDSNLYNVELSIKLPKSMPFNIHPHISNNHLDDYLNPKSLKITHYIQMILKVKSIEKNSITYSNSIKDKSLSLSHDTEHQTSTTPISDQRLLDSSPFTSGHVFAPRPILKSDIYLRIPIYLLPSGKINQPSPPTYEEATNNSKSSKSKNNFNPLRLPRIKDTSYPPAYVI</sequence>
<organism evidence="2 3">
    <name type="scientific">Wickerhamomyces ciferrii (strain ATCC 14091 / BCRC 22168 / CBS 111 / JCM 3599 / NBRC 0793 / NRRL Y-1031 F-60-10)</name>
    <name type="common">Yeast</name>
    <name type="synonym">Pichia ciferrii</name>
    <dbReference type="NCBI Taxonomy" id="1206466"/>
    <lineage>
        <taxon>Eukaryota</taxon>
        <taxon>Fungi</taxon>
        <taxon>Dikarya</taxon>
        <taxon>Ascomycota</taxon>
        <taxon>Saccharomycotina</taxon>
        <taxon>Saccharomycetes</taxon>
        <taxon>Phaffomycetales</taxon>
        <taxon>Wickerhamomycetaceae</taxon>
        <taxon>Wickerhamomyces</taxon>
    </lineage>
</organism>
<dbReference type="eggNOG" id="ENOG502SWT6">
    <property type="taxonomic scope" value="Eukaryota"/>
</dbReference>